<protein>
    <submittedName>
        <fullName evidence="2">Uncharacterized protein</fullName>
    </submittedName>
</protein>
<accession>A0A5K3G0W7</accession>
<dbReference type="AlphaFoldDB" id="A0A5K3G0W7"/>
<dbReference type="WBParaSite" id="MCU_013964-RA">
    <property type="protein sequence ID" value="MCU_013964-RA"/>
    <property type="gene ID" value="MCU_013964"/>
</dbReference>
<reference evidence="2" key="1">
    <citation type="submission" date="2019-11" db="UniProtKB">
        <authorList>
            <consortium name="WormBaseParasite"/>
        </authorList>
    </citation>
    <scope>IDENTIFICATION</scope>
</reference>
<feature type="compositionally biased region" description="Polar residues" evidence="1">
    <location>
        <begin position="119"/>
        <end position="133"/>
    </location>
</feature>
<evidence type="ECO:0000256" key="1">
    <source>
        <dbReference type="SAM" id="MobiDB-lite"/>
    </source>
</evidence>
<organism evidence="2">
    <name type="scientific">Mesocestoides corti</name>
    <name type="common">Flatworm</name>
    <dbReference type="NCBI Taxonomy" id="53468"/>
    <lineage>
        <taxon>Eukaryota</taxon>
        <taxon>Metazoa</taxon>
        <taxon>Spiralia</taxon>
        <taxon>Lophotrochozoa</taxon>
        <taxon>Platyhelminthes</taxon>
        <taxon>Cestoda</taxon>
        <taxon>Eucestoda</taxon>
        <taxon>Cyclophyllidea</taxon>
        <taxon>Mesocestoididae</taxon>
        <taxon>Mesocestoides</taxon>
    </lineage>
</organism>
<feature type="region of interest" description="Disordered" evidence="1">
    <location>
        <begin position="49"/>
        <end position="76"/>
    </location>
</feature>
<sequence>METANSRADWLSVSGASFNARVTPRSHVEYPSLNRKKTGTTEQALLTNQRPEPHVGAFHPSPPRWPHRSLHTAPQSGPSLVCCISSSDAIGTQRHTGLAEARCLRPNPSPHYHRKSRTGHLSSSPCRTVQPQPMTEDRDGGYLLIR</sequence>
<name>A0A5K3G0W7_MESCO</name>
<feature type="region of interest" description="Disordered" evidence="1">
    <location>
        <begin position="103"/>
        <end position="146"/>
    </location>
</feature>
<proteinExistence type="predicted"/>
<evidence type="ECO:0000313" key="2">
    <source>
        <dbReference type="WBParaSite" id="MCU_013964-RA"/>
    </source>
</evidence>